<evidence type="ECO:0000256" key="6">
    <source>
        <dbReference type="ARBA" id="ARBA00022533"/>
    </source>
</evidence>
<dbReference type="FunFam" id="3.40.50.2020:FF:000003">
    <property type="entry name" value="Uracil phosphoribosyltransferase"/>
    <property type="match status" value="1"/>
</dbReference>
<protein>
    <recommendedName>
        <fullName evidence="15">Ribosomal RNA-processing protein 8</fullName>
        <ecNumber evidence="15">2.1.1.-</ecNumber>
    </recommendedName>
</protein>
<evidence type="ECO:0000256" key="16">
    <source>
        <dbReference type="SAM" id="MobiDB-lite"/>
    </source>
</evidence>
<dbReference type="InterPro" id="IPR029057">
    <property type="entry name" value="PRTase-like"/>
</dbReference>
<dbReference type="InterPro" id="IPR042036">
    <property type="entry name" value="RRP8_N"/>
</dbReference>
<feature type="compositionally biased region" description="Basic residues" evidence="16">
    <location>
        <begin position="20"/>
        <end position="29"/>
    </location>
</feature>
<dbReference type="SUPFAM" id="SSF53335">
    <property type="entry name" value="S-adenosyl-L-methionine-dependent methyltransferases"/>
    <property type="match status" value="1"/>
</dbReference>
<comment type="subcellular location">
    <subcellularLocation>
        <location evidence="2 15">Nucleus</location>
        <location evidence="2 15">Nucleolus</location>
    </subcellularLocation>
</comment>
<comment type="similarity">
    <text evidence="4 15">Belongs to the methyltransferase superfamily. RRP8 family.</text>
</comment>
<evidence type="ECO:0000256" key="7">
    <source>
        <dbReference type="ARBA" id="ARBA00022552"/>
    </source>
</evidence>
<evidence type="ECO:0000256" key="15">
    <source>
        <dbReference type="RuleBase" id="RU365074"/>
    </source>
</evidence>
<feature type="compositionally biased region" description="Polar residues" evidence="16">
    <location>
        <begin position="383"/>
        <end position="396"/>
    </location>
</feature>
<evidence type="ECO:0000256" key="14">
    <source>
        <dbReference type="ARBA" id="ARBA00023242"/>
    </source>
</evidence>
<feature type="compositionally biased region" description="Polar residues" evidence="16">
    <location>
        <begin position="112"/>
        <end position="123"/>
    </location>
</feature>
<dbReference type="NCBIfam" id="NF001097">
    <property type="entry name" value="PRK00129.1"/>
    <property type="match status" value="1"/>
</dbReference>
<feature type="domain" description="Phosphoribosyltransferase" evidence="17">
    <location>
        <begin position="407"/>
        <end position="610"/>
    </location>
</feature>
<dbReference type="GO" id="GO:0005737">
    <property type="term" value="C:cytoplasm"/>
    <property type="evidence" value="ECO:0007669"/>
    <property type="project" value="UniProtKB-ARBA"/>
</dbReference>
<feature type="compositionally biased region" description="Polar residues" evidence="16">
    <location>
        <begin position="1"/>
        <end position="10"/>
    </location>
</feature>
<dbReference type="FunFam" id="1.10.10.2150:FF:000001">
    <property type="entry name" value="Ribosomal RNA-processing protein 8"/>
    <property type="match status" value="1"/>
</dbReference>
<keyword evidence="10 15" id="KW-0808">Transferase</keyword>
<dbReference type="OrthoDB" id="10257085at2759"/>
<dbReference type="Pfam" id="PF14681">
    <property type="entry name" value="UPRTase"/>
    <property type="match status" value="1"/>
</dbReference>
<feature type="compositionally biased region" description="Basic and acidic residues" evidence="16">
    <location>
        <begin position="50"/>
        <end position="71"/>
    </location>
</feature>
<keyword evidence="6" id="KW-0021">Allosteric enzyme</keyword>
<accession>G4U387</accession>
<dbReference type="Pfam" id="PF05148">
    <property type="entry name" value="Methyltransf_8"/>
    <property type="match status" value="1"/>
</dbReference>
<sequence length="614" mass="67552">MSLFTVSDWQAPSEPVVSHTSHKKKRKRTQSTSEQSEMAAKLTSVQNALERLKAGDDLQRSEKRGKQEESRGSSATAELSKPLKKTATSYGKQTTVANNDTHVQKKRRKEPIQNTGSSISTPNPAVKGLTALQSSMKSSLEGARFRHINELLYKSTSENATELVKQDPTMIEDYHAGFRRQVKSWPVNPVDQYIIELSKLPKPLVVADLGCGDAALARALVPKGVCVLSYDLKGHKSYVIEADICRHIPLPGSESSNDEEGEGAVVDVVICALSLMSTNWLGCVREAWRILRPGGRLKIAEVTNGFQAREQGMWAPPTYSQFAKTIQDTSNTHFIKFDFRKIRPAKPVNWKELSRRGEVLQPYHVPSETSTDPEPTLACCFGSSASSTRPRQSQPLHKQEMPGSVTVVSHPLVGAKLSKLRKVETSPKEFREGVHQISMVLGIEASRDLETKTFEGKSPITTFQGTEIARRIGLTPILRAGLGMTEAMLTLFPEAHVYYLGLFREKVTLQPVEYYSKLPSSPTVDLVYLLDPLVATGGTAVAAINMLVDWGLAVENIRLLSVLASQEGIDHVRAEFPTLDIYVAAIDSELTGKGYLTPGLGDAGDRLNNTFGFH</sequence>
<dbReference type="CDD" id="cd06223">
    <property type="entry name" value="PRTases_typeI"/>
    <property type="match status" value="1"/>
</dbReference>
<evidence type="ECO:0000259" key="17">
    <source>
        <dbReference type="Pfam" id="PF14681"/>
    </source>
</evidence>
<keyword evidence="12" id="KW-0547">Nucleotide-binding</keyword>
<dbReference type="GO" id="GO:0005525">
    <property type="term" value="F:GTP binding"/>
    <property type="evidence" value="ECO:0007669"/>
    <property type="project" value="UniProtKB-KW"/>
</dbReference>
<name>G4U387_SERID</name>
<dbReference type="eggNOG" id="KOG3045">
    <property type="taxonomic scope" value="Eukaryota"/>
</dbReference>
<dbReference type="InterPro" id="IPR000836">
    <property type="entry name" value="PRTase_dom"/>
</dbReference>
<feature type="region of interest" description="Disordered" evidence="16">
    <location>
        <begin position="1"/>
        <end position="125"/>
    </location>
</feature>
<dbReference type="InParanoid" id="G4U387"/>
<dbReference type="GO" id="GO:0016433">
    <property type="term" value="F:rRNA (adenine) methyltransferase activity"/>
    <property type="evidence" value="ECO:0007669"/>
    <property type="project" value="UniProtKB-ARBA"/>
</dbReference>
<organism evidence="18 19">
    <name type="scientific">Serendipita indica (strain DSM 11827)</name>
    <name type="common">Root endophyte fungus</name>
    <name type="synonym">Piriformospora indica</name>
    <dbReference type="NCBI Taxonomy" id="1109443"/>
    <lineage>
        <taxon>Eukaryota</taxon>
        <taxon>Fungi</taxon>
        <taxon>Dikarya</taxon>
        <taxon>Basidiomycota</taxon>
        <taxon>Agaricomycotina</taxon>
        <taxon>Agaricomycetes</taxon>
        <taxon>Sebacinales</taxon>
        <taxon>Serendipitaceae</taxon>
        <taxon>Serendipita</taxon>
    </lineage>
</organism>
<comment type="pathway">
    <text evidence="3">Pyrimidine metabolism; UMP biosynthesis via salvage pathway; UMP from uracil: step 1/1.</text>
</comment>
<gene>
    <name evidence="18" type="ORF">PIIN_01722</name>
</gene>
<evidence type="ECO:0000256" key="5">
    <source>
        <dbReference type="ARBA" id="ARBA00009516"/>
    </source>
</evidence>
<keyword evidence="8 15" id="KW-0489">Methyltransferase</keyword>
<keyword evidence="14 15" id="KW-0539">Nucleus</keyword>
<dbReference type="EC" id="2.1.1.-" evidence="15"/>
<dbReference type="InterPro" id="IPR029063">
    <property type="entry name" value="SAM-dependent_MTases_sf"/>
</dbReference>
<dbReference type="Gene3D" id="3.40.50.2020">
    <property type="match status" value="1"/>
</dbReference>
<evidence type="ECO:0000256" key="13">
    <source>
        <dbReference type="ARBA" id="ARBA00023134"/>
    </source>
</evidence>
<comment type="caution">
    <text evidence="18">The sequence shown here is derived from an EMBL/GenBank/DDBJ whole genome shotgun (WGS) entry which is preliminary data.</text>
</comment>
<dbReference type="EMBL" id="CAFZ01001883">
    <property type="protein sequence ID" value="CCA78046.1"/>
    <property type="molecule type" value="Genomic_DNA"/>
</dbReference>
<evidence type="ECO:0000313" key="19">
    <source>
        <dbReference type="Proteomes" id="UP000007148"/>
    </source>
</evidence>
<feature type="region of interest" description="Disordered" evidence="16">
    <location>
        <begin position="364"/>
        <end position="404"/>
    </location>
</feature>
<dbReference type="HOGENOM" id="CLU_444896_0_0_1"/>
<evidence type="ECO:0000256" key="8">
    <source>
        <dbReference type="ARBA" id="ARBA00022603"/>
    </source>
</evidence>
<comment type="function">
    <text evidence="15">S-adenosyl-L-methionine-dependent methyltransferase that specifically methylates the N(1) position of adenine in helix 25.1 in 25S rRNA. Required both for ribosomal 40S and 60S subunits biogenesis. Required for efficient pre-rRNA cleavage at site A2.</text>
</comment>
<dbReference type="SUPFAM" id="SSF53271">
    <property type="entry name" value="PRTase-like"/>
    <property type="match status" value="1"/>
</dbReference>
<evidence type="ECO:0000256" key="2">
    <source>
        <dbReference type="ARBA" id="ARBA00004604"/>
    </source>
</evidence>
<evidence type="ECO:0000313" key="18">
    <source>
        <dbReference type="EMBL" id="CCA78046.1"/>
    </source>
</evidence>
<proteinExistence type="inferred from homology"/>
<dbReference type="Gene3D" id="1.10.10.2150">
    <property type="entry name" value="Ribosomal RNA-processing protein 8, N-terminal domain"/>
    <property type="match status" value="1"/>
</dbReference>
<feature type="compositionally biased region" description="Polar residues" evidence="16">
    <location>
        <begin position="86"/>
        <end position="101"/>
    </location>
</feature>
<keyword evidence="13" id="KW-0342">GTP-binding</keyword>
<evidence type="ECO:0000256" key="11">
    <source>
        <dbReference type="ARBA" id="ARBA00022691"/>
    </source>
</evidence>
<dbReference type="Gene3D" id="3.40.50.150">
    <property type="entry name" value="Vaccinia Virus protein VP39"/>
    <property type="match status" value="1"/>
</dbReference>
<comment type="similarity">
    <text evidence="5">Belongs to the UPRTase family.</text>
</comment>
<evidence type="ECO:0000256" key="10">
    <source>
        <dbReference type="ARBA" id="ARBA00022679"/>
    </source>
</evidence>
<reference evidence="18 19" key="1">
    <citation type="journal article" date="2011" name="PLoS Pathog.">
        <title>Endophytic Life Strategies Decoded by Genome and Transcriptome Analyses of the Mutualistic Root Symbiont Piriformospora indica.</title>
        <authorList>
            <person name="Zuccaro A."/>
            <person name="Lahrmann U."/>
            <person name="Guldener U."/>
            <person name="Langen G."/>
            <person name="Pfiffi S."/>
            <person name="Biedenkopf D."/>
            <person name="Wong P."/>
            <person name="Samans B."/>
            <person name="Grimm C."/>
            <person name="Basiewicz M."/>
            <person name="Murat C."/>
            <person name="Martin F."/>
            <person name="Kogel K.H."/>
        </authorList>
    </citation>
    <scope>NUCLEOTIDE SEQUENCE [LARGE SCALE GENOMIC DNA]</scope>
    <source>
        <strain evidence="18 19">DSM 11827</strain>
    </source>
</reference>
<dbReference type="GO" id="GO:0042273">
    <property type="term" value="P:ribosomal large subunit biogenesis"/>
    <property type="evidence" value="ECO:0007669"/>
    <property type="project" value="TreeGrafter"/>
</dbReference>
<dbReference type="PANTHER" id="PTHR12787:SF0">
    <property type="entry name" value="RIBOSOMAL RNA-PROCESSING PROTEIN 8"/>
    <property type="match status" value="1"/>
</dbReference>
<dbReference type="AlphaFoldDB" id="G4U387"/>
<keyword evidence="9 18" id="KW-0328">Glycosyltransferase</keyword>
<dbReference type="GO" id="GO:0004845">
    <property type="term" value="F:uracil phosphoribosyltransferase activity"/>
    <property type="evidence" value="ECO:0007669"/>
    <property type="project" value="UniProtKB-ARBA"/>
</dbReference>
<dbReference type="GO" id="GO:0005730">
    <property type="term" value="C:nucleolus"/>
    <property type="evidence" value="ECO:0007669"/>
    <property type="project" value="UniProtKB-SubCell"/>
</dbReference>
<evidence type="ECO:0000256" key="1">
    <source>
        <dbReference type="ARBA" id="ARBA00001946"/>
    </source>
</evidence>
<evidence type="ECO:0000256" key="12">
    <source>
        <dbReference type="ARBA" id="ARBA00022741"/>
    </source>
</evidence>
<dbReference type="CDD" id="cd02440">
    <property type="entry name" value="AdoMet_MTases"/>
    <property type="match status" value="1"/>
</dbReference>
<comment type="cofactor">
    <cofactor evidence="1">
        <name>Mg(2+)</name>
        <dbReference type="ChEBI" id="CHEBI:18420"/>
    </cofactor>
</comment>
<dbReference type="InterPro" id="IPR007823">
    <property type="entry name" value="RRP8"/>
</dbReference>
<dbReference type="eggNOG" id="KOG4203">
    <property type="taxonomic scope" value="Eukaryota"/>
</dbReference>
<evidence type="ECO:0000256" key="3">
    <source>
        <dbReference type="ARBA" id="ARBA00005180"/>
    </source>
</evidence>
<dbReference type="STRING" id="1109443.G4U387"/>
<evidence type="ECO:0000256" key="4">
    <source>
        <dbReference type="ARBA" id="ARBA00006301"/>
    </source>
</evidence>
<keyword evidence="19" id="KW-1185">Reference proteome</keyword>
<evidence type="ECO:0000256" key="9">
    <source>
        <dbReference type="ARBA" id="ARBA00022676"/>
    </source>
</evidence>
<keyword evidence="11 15" id="KW-0949">S-adenosyl-L-methionine</keyword>
<dbReference type="Proteomes" id="UP000007148">
    <property type="component" value="Unassembled WGS sequence"/>
</dbReference>
<keyword evidence="7 15" id="KW-0698">rRNA processing</keyword>
<dbReference type="PANTHER" id="PTHR12787">
    <property type="entry name" value="RIBOSOMAL RNA-PROCESSING PROTEIN 8"/>
    <property type="match status" value="1"/>
</dbReference>